<dbReference type="Pfam" id="PF13499">
    <property type="entry name" value="EF-hand_7"/>
    <property type="match status" value="1"/>
</dbReference>
<dbReference type="PANTHER" id="PTHR45791">
    <property type="entry name" value="CALCIUM AND INTEGRIN BINDING FAMILY MEMBER 2"/>
    <property type="match status" value="1"/>
</dbReference>
<dbReference type="InterPro" id="IPR051433">
    <property type="entry name" value="CIBP"/>
</dbReference>
<dbReference type="EMBL" id="JARPUR010000001">
    <property type="protein sequence ID" value="KAK4885431.1"/>
    <property type="molecule type" value="Genomic_DNA"/>
</dbReference>
<evidence type="ECO:0000313" key="6">
    <source>
        <dbReference type="EMBL" id="KAK4885431.1"/>
    </source>
</evidence>
<dbReference type="InterPro" id="IPR011992">
    <property type="entry name" value="EF-hand-dom_pair"/>
</dbReference>
<reference evidence="7" key="1">
    <citation type="submission" date="2023-01" db="EMBL/GenBank/DDBJ databases">
        <title>Key to firefly adult light organ development and bioluminescence: homeobox transcription factors regulate luciferase expression and transportation to peroxisome.</title>
        <authorList>
            <person name="Fu X."/>
        </authorList>
    </citation>
    <scope>NUCLEOTIDE SEQUENCE [LARGE SCALE GENOMIC DNA]</scope>
</reference>
<dbReference type="SMART" id="SM00054">
    <property type="entry name" value="EFh"/>
    <property type="match status" value="2"/>
</dbReference>
<keyword evidence="3" id="KW-0106">Calcium</keyword>
<protein>
    <recommendedName>
        <fullName evidence="5">EF-hand domain-containing protein</fullName>
    </recommendedName>
</protein>
<gene>
    <name evidence="6" type="ORF">RN001_001702</name>
</gene>
<dbReference type="InterPro" id="IPR018247">
    <property type="entry name" value="EF_Hand_1_Ca_BS"/>
</dbReference>
<dbReference type="Proteomes" id="UP001353858">
    <property type="component" value="Unassembled WGS sequence"/>
</dbReference>
<keyword evidence="2" id="KW-0677">Repeat</keyword>
<dbReference type="Gene3D" id="1.10.238.10">
    <property type="entry name" value="EF-hand"/>
    <property type="match status" value="2"/>
</dbReference>
<dbReference type="InterPro" id="IPR002048">
    <property type="entry name" value="EF_hand_dom"/>
</dbReference>
<dbReference type="FunFam" id="1.10.238.10:FF:000079">
    <property type="entry name" value="Calcium and integrin-binding family member 2"/>
    <property type="match status" value="1"/>
</dbReference>
<dbReference type="PANTHER" id="PTHR45791:SF9">
    <property type="entry name" value="FREQUENIN-1-LIKE PROTEIN"/>
    <property type="match status" value="1"/>
</dbReference>
<keyword evidence="4" id="KW-0460">Magnesium</keyword>
<dbReference type="SUPFAM" id="SSF47473">
    <property type="entry name" value="EF-hand"/>
    <property type="match status" value="1"/>
</dbReference>
<accession>A0AAN7PLH4</accession>
<comment type="caution">
    <text evidence="6">The sequence shown here is derived from an EMBL/GenBank/DDBJ whole genome shotgun (WGS) entry which is preliminary data.</text>
</comment>
<sequence>MGSVSSLPGNIPEELLEDYLQLTYLNRTEVLILIKKFISLTPGLKSIDPYYRYPFYLMVQLFPQIKCNPFSDRILKVFSSLDDDHLSFEDMLDLCSIMSENCPDVVKAKWAFQIFDFNNNGAIDEEDMKIIIDRLTQGDDSNRIISDVDKTHIVKVLLNAIDIQQSGNISELEFEHAVGKMPDFKSTFSFRL</sequence>
<evidence type="ECO:0000256" key="4">
    <source>
        <dbReference type="ARBA" id="ARBA00022842"/>
    </source>
</evidence>
<dbReference type="GO" id="GO:0000287">
    <property type="term" value="F:magnesium ion binding"/>
    <property type="evidence" value="ECO:0007669"/>
    <property type="project" value="TreeGrafter"/>
</dbReference>
<evidence type="ECO:0000256" key="3">
    <source>
        <dbReference type="ARBA" id="ARBA00022837"/>
    </source>
</evidence>
<dbReference type="AlphaFoldDB" id="A0AAN7PLH4"/>
<dbReference type="PROSITE" id="PS00018">
    <property type="entry name" value="EF_HAND_1"/>
    <property type="match status" value="1"/>
</dbReference>
<evidence type="ECO:0000313" key="7">
    <source>
        <dbReference type="Proteomes" id="UP001353858"/>
    </source>
</evidence>
<keyword evidence="7" id="KW-1185">Reference proteome</keyword>
<dbReference type="PROSITE" id="PS50222">
    <property type="entry name" value="EF_HAND_2"/>
    <property type="match status" value="1"/>
</dbReference>
<feature type="domain" description="EF-hand" evidence="5">
    <location>
        <begin position="103"/>
        <end position="138"/>
    </location>
</feature>
<evidence type="ECO:0000259" key="5">
    <source>
        <dbReference type="PROSITE" id="PS50222"/>
    </source>
</evidence>
<name>A0AAN7PLH4_9COLE</name>
<evidence type="ECO:0000256" key="2">
    <source>
        <dbReference type="ARBA" id="ARBA00022737"/>
    </source>
</evidence>
<dbReference type="GO" id="GO:0005509">
    <property type="term" value="F:calcium ion binding"/>
    <property type="evidence" value="ECO:0007669"/>
    <property type="project" value="InterPro"/>
</dbReference>
<organism evidence="6 7">
    <name type="scientific">Aquatica leii</name>
    <dbReference type="NCBI Taxonomy" id="1421715"/>
    <lineage>
        <taxon>Eukaryota</taxon>
        <taxon>Metazoa</taxon>
        <taxon>Ecdysozoa</taxon>
        <taxon>Arthropoda</taxon>
        <taxon>Hexapoda</taxon>
        <taxon>Insecta</taxon>
        <taxon>Pterygota</taxon>
        <taxon>Neoptera</taxon>
        <taxon>Endopterygota</taxon>
        <taxon>Coleoptera</taxon>
        <taxon>Polyphaga</taxon>
        <taxon>Elateriformia</taxon>
        <taxon>Elateroidea</taxon>
        <taxon>Lampyridae</taxon>
        <taxon>Luciolinae</taxon>
        <taxon>Aquatica</taxon>
    </lineage>
</organism>
<proteinExistence type="predicted"/>
<keyword evidence="1" id="KW-0479">Metal-binding</keyword>
<evidence type="ECO:0000256" key="1">
    <source>
        <dbReference type="ARBA" id="ARBA00022723"/>
    </source>
</evidence>